<dbReference type="PROSITE" id="PS00675">
    <property type="entry name" value="SIGMA54_INTERACT_1"/>
    <property type="match status" value="1"/>
</dbReference>
<keyword evidence="12" id="KW-1185">Reference proteome</keyword>
<evidence type="ECO:0000256" key="8">
    <source>
        <dbReference type="SAM" id="Phobius"/>
    </source>
</evidence>
<protein>
    <submittedName>
        <fullName evidence="11">Putative ATP-binding cassette transporter</fullName>
    </submittedName>
</protein>
<dbReference type="InterPro" id="IPR025662">
    <property type="entry name" value="Sigma_54_int_dom_ATP-bd_1"/>
</dbReference>
<dbReference type="GO" id="GO:0016887">
    <property type="term" value="F:ATP hydrolysis activity"/>
    <property type="evidence" value="ECO:0007669"/>
    <property type="project" value="InterPro"/>
</dbReference>
<organism evidence="11 12">
    <name type="scientific">Stella humosa</name>
    <dbReference type="NCBI Taxonomy" id="94"/>
    <lineage>
        <taxon>Bacteria</taxon>
        <taxon>Pseudomonadati</taxon>
        <taxon>Pseudomonadota</taxon>
        <taxon>Alphaproteobacteria</taxon>
        <taxon>Rhodospirillales</taxon>
        <taxon>Stellaceae</taxon>
        <taxon>Stella</taxon>
    </lineage>
</organism>
<dbReference type="InterPro" id="IPR003593">
    <property type="entry name" value="AAA+_ATPase"/>
</dbReference>
<feature type="transmembrane region" description="Helical" evidence="8">
    <location>
        <begin position="192"/>
        <end position="213"/>
    </location>
</feature>
<dbReference type="SUPFAM" id="SSF90123">
    <property type="entry name" value="ABC transporter transmembrane region"/>
    <property type="match status" value="1"/>
</dbReference>
<keyword evidence="7 8" id="KW-0472">Membrane</keyword>
<gene>
    <name evidence="11" type="ORF">EDC65_2361</name>
</gene>
<dbReference type="Gene3D" id="1.20.1560.10">
    <property type="entry name" value="ABC transporter type 1, transmembrane domain"/>
    <property type="match status" value="1"/>
</dbReference>
<reference evidence="11 12" key="1">
    <citation type="submission" date="2018-11" db="EMBL/GenBank/DDBJ databases">
        <title>Genomic Encyclopedia of Type Strains, Phase IV (KMG-IV): sequencing the most valuable type-strain genomes for metagenomic binning, comparative biology and taxonomic classification.</title>
        <authorList>
            <person name="Goeker M."/>
        </authorList>
    </citation>
    <scope>NUCLEOTIDE SEQUENCE [LARGE SCALE GENOMIC DNA]</scope>
    <source>
        <strain evidence="11 12">DSM 5900</strain>
    </source>
</reference>
<dbReference type="CDD" id="cd03223">
    <property type="entry name" value="ABCD_peroxisomal_ALDP"/>
    <property type="match status" value="1"/>
</dbReference>
<feature type="transmembrane region" description="Helical" evidence="8">
    <location>
        <begin position="35"/>
        <end position="57"/>
    </location>
</feature>
<evidence type="ECO:0000256" key="4">
    <source>
        <dbReference type="ARBA" id="ARBA00022741"/>
    </source>
</evidence>
<evidence type="ECO:0000259" key="9">
    <source>
        <dbReference type="PROSITE" id="PS50893"/>
    </source>
</evidence>
<dbReference type="Gene3D" id="3.40.50.300">
    <property type="entry name" value="P-loop containing nucleotide triphosphate hydrolases"/>
    <property type="match status" value="1"/>
</dbReference>
<dbReference type="InterPro" id="IPR017871">
    <property type="entry name" value="ABC_transporter-like_CS"/>
</dbReference>
<evidence type="ECO:0000313" key="11">
    <source>
        <dbReference type="EMBL" id="ROP90512.1"/>
    </source>
</evidence>
<keyword evidence="4" id="KW-0547">Nucleotide-binding</keyword>
<evidence type="ECO:0000256" key="2">
    <source>
        <dbReference type="ARBA" id="ARBA00022448"/>
    </source>
</evidence>
<dbReference type="InterPro" id="IPR011527">
    <property type="entry name" value="ABC1_TM_dom"/>
</dbReference>
<dbReference type="PROSITE" id="PS00211">
    <property type="entry name" value="ABC_TRANSPORTER_1"/>
    <property type="match status" value="1"/>
</dbReference>
<dbReference type="AlphaFoldDB" id="A0A3N1LGH4"/>
<sequence>MAKTLSAPAGEEERRLVMLRFWQAALGFWRGPSALLAWSLTIGLVLIVLGQIAIQYQITVWNREFFDALERRDGSTVWAQCLLLAGLAAAAVTLAVIGVGGRFFTHINWRRHVSNGLLDHWFWNGRYYRINLMAGDHDNPELRIADDARVATDAPVDFAVGLLSAVVGAITFITVLWRVGGGIGVSGYEIPGYLVIAAIVYSSMTTGAMLVVGRRFVTVAEHKNKVEADFRYFAVRLRENGESIALLGGEAEEREALGRRLDSIRGAWVALCGQYMRTTSISQTNTLLAPTVPLLLCAPKYLAGSMSLGDVMQAATAFMAVQAAFNWLVDNYPRLADWKASALRVGSLLRSLDVLEHAEAPGTMGQIVHTEDDGPALHLKDVSVTLDDGTGVVAETDFGIDRGERVLVVGESGSGKSTLLRAVAGLWPWGGGEVRVRKGARLFFMPQRPYLPIGSLKRITAYPQAPDAVEDDALRAALEMAELGHLVDRLHDDDDWDRILSGGEKQRIAFARMFLLRPDIIIMDEATAALDTRTQDLMLRRLIEQLPDSAVISVGHRSELEQFHDRRLTLARHPEGAKLVRDEALTRVGETAGWLARRLSDPRAKLLRRRRAAPSAS</sequence>
<dbReference type="InterPro" id="IPR027417">
    <property type="entry name" value="P-loop_NTPase"/>
</dbReference>
<dbReference type="GO" id="GO:0005886">
    <property type="term" value="C:plasma membrane"/>
    <property type="evidence" value="ECO:0007669"/>
    <property type="project" value="UniProtKB-SubCell"/>
</dbReference>
<dbReference type="PROSITE" id="PS50893">
    <property type="entry name" value="ABC_TRANSPORTER_2"/>
    <property type="match status" value="1"/>
</dbReference>
<keyword evidence="5 11" id="KW-0067">ATP-binding</keyword>
<dbReference type="Proteomes" id="UP000278222">
    <property type="component" value="Unassembled WGS sequence"/>
</dbReference>
<dbReference type="InterPro" id="IPR036640">
    <property type="entry name" value="ABC1_TM_sf"/>
</dbReference>
<dbReference type="SMART" id="SM00382">
    <property type="entry name" value="AAA"/>
    <property type="match status" value="1"/>
</dbReference>
<feature type="transmembrane region" description="Helical" evidence="8">
    <location>
        <begin position="77"/>
        <end position="101"/>
    </location>
</feature>
<evidence type="ECO:0000256" key="1">
    <source>
        <dbReference type="ARBA" id="ARBA00004651"/>
    </source>
</evidence>
<comment type="subcellular location">
    <subcellularLocation>
        <location evidence="1">Cell membrane</location>
        <topology evidence="1">Multi-pass membrane protein</topology>
    </subcellularLocation>
</comment>
<keyword evidence="3 8" id="KW-0812">Transmembrane</keyword>
<dbReference type="Pfam" id="PF00005">
    <property type="entry name" value="ABC_tran"/>
    <property type="match status" value="1"/>
</dbReference>
<evidence type="ECO:0000313" key="12">
    <source>
        <dbReference type="Proteomes" id="UP000278222"/>
    </source>
</evidence>
<evidence type="ECO:0000256" key="3">
    <source>
        <dbReference type="ARBA" id="ARBA00022692"/>
    </source>
</evidence>
<dbReference type="InterPro" id="IPR003439">
    <property type="entry name" value="ABC_transporter-like_ATP-bd"/>
</dbReference>
<keyword evidence="6 8" id="KW-1133">Transmembrane helix</keyword>
<dbReference type="SUPFAM" id="SSF52540">
    <property type="entry name" value="P-loop containing nucleoside triphosphate hydrolases"/>
    <property type="match status" value="1"/>
</dbReference>
<evidence type="ECO:0000256" key="6">
    <source>
        <dbReference type="ARBA" id="ARBA00022989"/>
    </source>
</evidence>
<dbReference type="GO" id="GO:0005524">
    <property type="term" value="F:ATP binding"/>
    <property type="evidence" value="ECO:0007669"/>
    <property type="project" value="UniProtKB-KW"/>
</dbReference>
<dbReference type="RefSeq" id="WP_170216469.1">
    <property type="nucleotide sequence ID" value="NZ_AP019700.1"/>
</dbReference>
<dbReference type="PANTHER" id="PTHR11384">
    <property type="entry name" value="ATP-BINDING CASSETTE, SUB-FAMILY D MEMBER"/>
    <property type="match status" value="1"/>
</dbReference>
<dbReference type="InterPro" id="IPR050835">
    <property type="entry name" value="ABC_transporter_sub-D"/>
</dbReference>
<comment type="caution">
    <text evidence="11">The sequence shown here is derived from an EMBL/GenBank/DDBJ whole genome shotgun (WGS) entry which is preliminary data.</text>
</comment>
<feature type="domain" description="ABC transmembrane type-1" evidence="10">
    <location>
        <begin position="42"/>
        <end position="337"/>
    </location>
</feature>
<dbReference type="EMBL" id="RJKX01000014">
    <property type="protein sequence ID" value="ROP90512.1"/>
    <property type="molecule type" value="Genomic_DNA"/>
</dbReference>
<feature type="domain" description="ABC transporter" evidence="9">
    <location>
        <begin position="377"/>
        <end position="607"/>
    </location>
</feature>
<accession>A0A3N1LGH4</accession>
<name>A0A3N1LGH4_9PROT</name>
<evidence type="ECO:0000256" key="5">
    <source>
        <dbReference type="ARBA" id="ARBA00022840"/>
    </source>
</evidence>
<evidence type="ECO:0000256" key="7">
    <source>
        <dbReference type="ARBA" id="ARBA00023136"/>
    </source>
</evidence>
<feature type="transmembrane region" description="Helical" evidence="8">
    <location>
        <begin position="158"/>
        <end position="180"/>
    </location>
</feature>
<evidence type="ECO:0000259" key="10">
    <source>
        <dbReference type="PROSITE" id="PS50929"/>
    </source>
</evidence>
<dbReference type="PROSITE" id="PS50929">
    <property type="entry name" value="ABC_TM1F"/>
    <property type="match status" value="1"/>
</dbReference>
<proteinExistence type="predicted"/>
<dbReference type="PANTHER" id="PTHR11384:SF59">
    <property type="entry name" value="LYSOSOMAL COBALAMIN TRANSPORTER ABCD4"/>
    <property type="match status" value="1"/>
</dbReference>
<keyword evidence="2" id="KW-0813">Transport</keyword>
<dbReference type="Pfam" id="PF06472">
    <property type="entry name" value="ABC_membrane_2"/>
    <property type="match status" value="1"/>
</dbReference>
<dbReference type="GO" id="GO:0140359">
    <property type="term" value="F:ABC-type transporter activity"/>
    <property type="evidence" value="ECO:0007669"/>
    <property type="project" value="InterPro"/>
</dbReference>